<organism evidence="1 2">
    <name type="scientific">Candidatus Riesia pediculischaeffi PTSU</name>
    <dbReference type="NCBI Taxonomy" id="1401651"/>
    <lineage>
        <taxon>Bacteria</taxon>
        <taxon>Pseudomonadati</taxon>
        <taxon>Pseudomonadota</taxon>
        <taxon>Gammaproteobacteria</taxon>
        <taxon>Enterobacterales</taxon>
        <taxon>Enterobacteriaceae</taxon>
        <taxon>Candidatus Riesia</taxon>
    </lineage>
</organism>
<sequence>MRRFNKSVERICVYDTFIDLFKFYGGAKKIFEGLSMKYIIYF</sequence>
<comment type="caution">
    <text evidence="1">The sequence shown here is derived from an EMBL/GenBank/DDBJ whole genome shotgun (WGS) entry which is preliminary data.</text>
</comment>
<reference evidence="1 2" key="1">
    <citation type="journal article" date="2014" name="G3 (Bethesda)">
        <title>Genome sequence of Candidatus Riesia pediculischaeffi, endosymbiont of chimpanzee lice, and genomic comparison of recently acquired endosymbionts from human and chimpanzee lice.</title>
        <authorList>
            <person name="Boyd B.M."/>
            <person name="Allen J.M."/>
            <person name="de Crecy-Lagard V."/>
            <person name="Reed D.L."/>
        </authorList>
    </citation>
    <scope>NUCLEOTIDE SEQUENCE [LARGE SCALE GENOMIC DNA]</scope>
    <source>
        <strain evidence="1 2">PTSU</strain>
    </source>
</reference>
<accession>A0A0C1V7F1</accession>
<protein>
    <submittedName>
        <fullName evidence="1">Uncharacterized protein</fullName>
    </submittedName>
</protein>
<dbReference type="Proteomes" id="UP000054529">
    <property type="component" value="Unassembled WGS sequence"/>
</dbReference>
<dbReference type="HOGENOM" id="CLU_3248843_0_0_6"/>
<evidence type="ECO:0000313" key="1">
    <source>
        <dbReference type="EMBL" id="KIE63763.1"/>
    </source>
</evidence>
<evidence type="ECO:0000313" key="2">
    <source>
        <dbReference type="Proteomes" id="UP000054529"/>
    </source>
</evidence>
<name>A0A0C1V7F1_9ENTR</name>
<dbReference type="EMBL" id="AWXV01000004">
    <property type="protein sequence ID" value="KIE63763.1"/>
    <property type="molecule type" value="Genomic_DNA"/>
</dbReference>
<proteinExistence type="predicted"/>
<dbReference type="AlphaFoldDB" id="A0A0C1V7F1"/>
<gene>
    <name evidence="1" type="ORF">P689_122245</name>
</gene>